<evidence type="ECO:0000313" key="3">
    <source>
        <dbReference type="EMBL" id="BBO77659.1"/>
    </source>
</evidence>
<dbReference type="Gene3D" id="3.90.550.10">
    <property type="entry name" value="Spore Coat Polysaccharide Biosynthesis Protein SpsA, Chain A"/>
    <property type="match status" value="1"/>
</dbReference>
<evidence type="ECO:0000256" key="1">
    <source>
        <dbReference type="SAM" id="Phobius"/>
    </source>
</evidence>
<feature type="domain" description="Glycosyltransferase 2-like" evidence="2">
    <location>
        <begin position="9"/>
        <end position="157"/>
    </location>
</feature>
<keyword evidence="1" id="KW-0472">Membrane</keyword>
<evidence type="ECO:0000313" key="4">
    <source>
        <dbReference type="Proteomes" id="UP000427769"/>
    </source>
</evidence>
<dbReference type="InterPro" id="IPR001173">
    <property type="entry name" value="Glyco_trans_2-like"/>
</dbReference>
<dbReference type="KEGG" id="dwd:DSCW_50760"/>
<accession>A0A5K7ZBW3</accession>
<dbReference type="SUPFAM" id="SSF53448">
    <property type="entry name" value="Nucleotide-diphospho-sugar transferases"/>
    <property type="match status" value="1"/>
</dbReference>
<gene>
    <name evidence="3" type="ORF">DSCW_50760</name>
</gene>
<reference evidence="3 4" key="1">
    <citation type="submission" date="2019-11" db="EMBL/GenBank/DDBJ databases">
        <title>Comparative genomics of hydrocarbon-degrading Desulfosarcina strains.</title>
        <authorList>
            <person name="Watanabe M."/>
            <person name="Kojima H."/>
            <person name="Fukui M."/>
        </authorList>
    </citation>
    <scope>NUCLEOTIDE SEQUENCE [LARGE SCALE GENOMIC DNA]</scope>
    <source>
        <strain evidence="3 4">PP31</strain>
    </source>
</reference>
<dbReference type="PANTHER" id="PTHR22916:SF3">
    <property type="entry name" value="UDP-GLCNAC:BETAGAL BETA-1,3-N-ACETYLGLUCOSAMINYLTRANSFERASE-LIKE PROTEIN 1"/>
    <property type="match status" value="1"/>
</dbReference>
<dbReference type="PANTHER" id="PTHR22916">
    <property type="entry name" value="GLYCOSYLTRANSFERASE"/>
    <property type="match status" value="1"/>
</dbReference>
<keyword evidence="1" id="KW-0812">Transmembrane</keyword>
<dbReference type="Proteomes" id="UP000427769">
    <property type="component" value="Chromosome"/>
</dbReference>
<feature type="transmembrane region" description="Helical" evidence="1">
    <location>
        <begin position="267"/>
        <end position="290"/>
    </location>
</feature>
<keyword evidence="4" id="KW-1185">Reference proteome</keyword>
<keyword evidence="1" id="KW-1133">Transmembrane helix</keyword>
<dbReference type="CDD" id="cd00761">
    <property type="entry name" value="Glyco_tranf_GTA_type"/>
    <property type="match status" value="1"/>
</dbReference>
<dbReference type="GO" id="GO:0016758">
    <property type="term" value="F:hexosyltransferase activity"/>
    <property type="evidence" value="ECO:0007669"/>
    <property type="project" value="UniProtKB-ARBA"/>
</dbReference>
<name>A0A5K7ZBW3_9BACT</name>
<dbReference type="AlphaFoldDB" id="A0A5K7ZBW3"/>
<dbReference type="EMBL" id="AP021875">
    <property type="protein sequence ID" value="BBO77659.1"/>
    <property type="molecule type" value="Genomic_DNA"/>
</dbReference>
<evidence type="ECO:0000259" key="2">
    <source>
        <dbReference type="Pfam" id="PF00535"/>
    </source>
</evidence>
<dbReference type="InterPro" id="IPR029044">
    <property type="entry name" value="Nucleotide-diphossugar_trans"/>
</dbReference>
<protein>
    <submittedName>
        <fullName evidence="3">Glycosyl transferase</fullName>
    </submittedName>
</protein>
<sequence>MSFYMPKVSVIIPTYNRVEHLLPAIKSVLRQTYQNFELIISDDGSTDDTRQVVISLNNSKIRYITNKGSKGPGGNRNNGISHAHGEYVAFLDDDDEWLPDKLQHQVDILRKSSGTVCGVFTNVNYMDKKSGQLIKRNPIFVNPKQNLLRQLVIKSPIYTSTIMVKKTCLEKVGRFDESIHYMEDLDLWIKLAKKWKFEYLPSPLINYYVHSTDQLSKNLEGQIVGKEKLFKRYPKLFRQDRKRWSRYLLSLGVHYCQTNNMKKGRIYIFKSICVYPFIKIAYFQFFASLFSPEYYFRLKNLYKTNW</sequence>
<proteinExistence type="predicted"/>
<organism evidence="3 4">
    <name type="scientific">Desulfosarcina widdelii</name>
    <dbReference type="NCBI Taxonomy" id="947919"/>
    <lineage>
        <taxon>Bacteria</taxon>
        <taxon>Pseudomonadati</taxon>
        <taxon>Thermodesulfobacteriota</taxon>
        <taxon>Desulfobacteria</taxon>
        <taxon>Desulfobacterales</taxon>
        <taxon>Desulfosarcinaceae</taxon>
        <taxon>Desulfosarcina</taxon>
    </lineage>
</organism>
<dbReference type="Pfam" id="PF00535">
    <property type="entry name" value="Glycos_transf_2"/>
    <property type="match status" value="1"/>
</dbReference>
<dbReference type="OrthoDB" id="5291101at2"/>
<keyword evidence="3" id="KW-0808">Transferase</keyword>